<proteinExistence type="predicted"/>
<dbReference type="Proteomes" id="UP001606099">
    <property type="component" value="Unassembled WGS sequence"/>
</dbReference>
<name>A0ABW7FXQ3_9BURK</name>
<protein>
    <submittedName>
        <fullName evidence="1">DUF3052 domain-containing protein</fullName>
    </submittedName>
</protein>
<organism evidence="1 2">
    <name type="scientific">Roseateles rivi</name>
    <dbReference type="NCBI Taxonomy" id="3299028"/>
    <lineage>
        <taxon>Bacteria</taxon>
        <taxon>Pseudomonadati</taxon>
        <taxon>Pseudomonadota</taxon>
        <taxon>Betaproteobacteria</taxon>
        <taxon>Burkholderiales</taxon>
        <taxon>Sphaerotilaceae</taxon>
        <taxon>Roseateles</taxon>
    </lineage>
</organism>
<accession>A0ABW7FXQ3</accession>
<gene>
    <name evidence="1" type="ORF">ACG0Z6_12845</name>
</gene>
<keyword evidence="2" id="KW-1185">Reference proteome</keyword>
<comment type="caution">
    <text evidence="1">The sequence shown here is derived from an EMBL/GenBank/DDBJ whole genome shotgun (WGS) entry which is preliminary data.</text>
</comment>
<dbReference type="RefSeq" id="WP_394462019.1">
    <property type="nucleotide sequence ID" value="NZ_JBIGHZ010000005.1"/>
</dbReference>
<evidence type="ECO:0000313" key="2">
    <source>
        <dbReference type="Proteomes" id="UP001606099"/>
    </source>
</evidence>
<dbReference type="EMBL" id="JBIGHZ010000005">
    <property type="protein sequence ID" value="MFG6449119.1"/>
    <property type="molecule type" value="Genomic_DNA"/>
</dbReference>
<evidence type="ECO:0000313" key="1">
    <source>
        <dbReference type="EMBL" id="MFG6449119.1"/>
    </source>
</evidence>
<sequence>MEGPHALHRLELPMPAGYSGTPLPKKLGLHASTQLWVLNEPAEYMALLGELPDGLQRVQQLSPTTTVLHLFVQARAELEQTLAAIRQSMNPTAAVWVSWPKKASKVKTDITEDTIRAVAQPLGLVDVKVCAVSEIWSGLKLVIRKELRG</sequence>
<reference evidence="1 2" key="1">
    <citation type="submission" date="2024-08" db="EMBL/GenBank/DDBJ databases">
        <authorList>
            <person name="Lu H."/>
        </authorList>
    </citation>
    <scope>NUCLEOTIDE SEQUENCE [LARGE SCALE GENOMIC DNA]</scope>
    <source>
        <strain evidence="1 2">BYS180W</strain>
    </source>
</reference>